<protein>
    <submittedName>
        <fullName evidence="17">DBR1 domain-containing protein</fullName>
    </submittedName>
</protein>
<evidence type="ECO:0000256" key="11">
    <source>
        <dbReference type="ARBA" id="ARBA00023211"/>
    </source>
</evidence>
<feature type="domain" description="Lariat debranching enzyme C-terminal" evidence="14">
    <location>
        <begin position="236"/>
        <end position="427"/>
    </location>
</feature>
<dbReference type="PANTHER" id="PTHR12849:SF0">
    <property type="entry name" value="LARIAT DEBRANCHING ENZYME"/>
    <property type="match status" value="1"/>
</dbReference>
<evidence type="ECO:0000259" key="14">
    <source>
        <dbReference type="SMART" id="SM01124"/>
    </source>
</evidence>
<dbReference type="PANTHER" id="PTHR12849">
    <property type="entry name" value="RNA LARIAT DEBRANCHING ENZYME"/>
    <property type="match status" value="1"/>
</dbReference>
<evidence type="ECO:0000256" key="4">
    <source>
        <dbReference type="ARBA" id="ARBA00004123"/>
    </source>
</evidence>
<dbReference type="InterPro" id="IPR029052">
    <property type="entry name" value="Metallo-depent_PP-like"/>
</dbReference>
<dbReference type="FunFam" id="3.60.21.10:FF:000035">
    <property type="entry name" value="Lariat debranching enzyme"/>
    <property type="match status" value="1"/>
</dbReference>
<dbReference type="GO" id="GO:0000398">
    <property type="term" value="P:mRNA splicing, via spliceosome"/>
    <property type="evidence" value="ECO:0007669"/>
    <property type="project" value="TreeGrafter"/>
</dbReference>
<accession>A0A0R3ULY3</accession>
<dbReference type="STRING" id="53468.A0A0R3ULY3"/>
<feature type="compositionally biased region" description="Acidic residues" evidence="13">
    <location>
        <begin position="487"/>
        <end position="499"/>
    </location>
</feature>
<dbReference type="SMART" id="SM01124">
    <property type="entry name" value="DBR1"/>
    <property type="match status" value="1"/>
</dbReference>
<dbReference type="OrthoDB" id="407609at2759"/>
<organism evidence="17">
    <name type="scientific">Mesocestoides corti</name>
    <name type="common">Flatworm</name>
    <dbReference type="NCBI Taxonomy" id="53468"/>
    <lineage>
        <taxon>Eukaryota</taxon>
        <taxon>Metazoa</taxon>
        <taxon>Spiralia</taxon>
        <taxon>Lophotrochozoa</taxon>
        <taxon>Platyhelminthes</taxon>
        <taxon>Cestoda</taxon>
        <taxon>Eucestoda</taxon>
        <taxon>Cyclophyllidea</taxon>
        <taxon>Mesocestoididae</taxon>
        <taxon>Mesocestoides</taxon>
    </lineage>
</organism>
<proteinExistence type="inferred from homology"/>
<keyword evidence="6" id="KW-0507">mRNA processing</keyword>
<gene>
    <name evidence="15" type="ORF">MCOS_LOCUS8715</name>
</gene>
<dbReference type="GO" id="GO:0005634">
    <property type="term" value="C:nucleus"/>
    <property type="evidence" value="ECO:0007669"/>
    <property type="project" value="UniProtKB-SubCell"/>
</dbReference>
<feature type="region of interest" description="Disordered" evidence="13">
    <location>
        <begin position="445"/>
        <end position="518"/>
    </location>
</feature>
<evidence type="ECO:0000256" key="13">
    <source>
        <dbReference type="SAM" id="MobiDB-lite"/>
    </source>
</evidence>
<dbReference type="EMBL" id="UXSR01005560">
    <property type="protein sequence ID" value="VDD82712.1"/>
    <property type="molecule type" value="Genomic_DNA"/>
</dbReference>
<dbReference type="InterPro" id="IPR004843">
    <property type="entry name" value="Calcineurin-like_PHP"/>
</dbReference>
<evidence type="ECO:0000313" key="16">
    <source>
        <dbReference type="Proteomes" id="UP000267029"/>
    </source>
</evidence>
<keyword evidence="8" id="KW-0378">Hydrolase</keyword>
<dbReference type="Pfam" id="PF00149">
    <property type="entry name" value="Metallophos"/>
    <property type="match status" value="1"/>
</dbReference>
<evidence type="ECO:0000256" key="9">
    <source>
        <dbReference type="ARBA" id="ARBA00022833"/>
    </source>
</evidence>
<comment type="similarity">
    <text evidence="5">Belongs to the lariat debranching enzyme family.</text>
</comment>
<dbReference type="WBParaSite" id="MCOS_0000871401-mRNA-1">
    <property type="protein sequence ID" value="MCOS_0000871401-mRNA-1"/>
    <property type="gene ID" value="MCOS_0000871401"/>
</dbReference>
<dbReference type="InterPro" id="IPR041816">
    <property type="entry name" value="Dbr1_N"/>
</dbReference>
<evidence type="ECO:0000313" key="17">
    <source>
        <dbReference type="WBParaSite" id="MCOS_0000871401-mRNA-1"/>
    </source>
</evidence>
<evidence type="ECO:0000256" key="3">
    <source>
        <dbReference type="ARBA" id="ARBA00001954"/>
    </source>
</evidence>
<dbReference type="InterPro" id="IPR007708">
    <property type="entry name" value="DBR1_C"/>
</dbReference>
<dbReference type="GO" id="GO:0046872">
    <property type="term" value="F:metal ion binding"/>
    <property type="evidence" value="ECO:0007669"/>
    <property type="project" value="UniProtKB-KW"/>
</dbReference>
<comment type="cofactor">
    <cofactor evidence="1">
        <name>Mn(2+)</name>
        <dbReference type="ChEBI" id="CHEBI:29035"/>
    </cofactor>
</comment>
<evidence type="ECO:0000256" key="5">
    <source>
        <dbReference type="ARBA" id="ARBA00006045"/>
    </source>
</evidence>
<comment type="cofactor">
    <cofactor evidence="3">
        <name>Fe(2+)</name>
        <dbReference type="ChEBI" id="CHEBI:29033"/>
    </cofactor>
</comment>
<evidence type="ECO:0000256" key="6">
    <source>
        <dbReference type="ARBA" id="ARBA00022664"/>
    </source>
</evidence>
<sequence length="615" mass="68941">MVRVCVVGCLHGELDKVYADIESMDQQTGKKTQLVLCCGDFQSVRNPADLHAMSVPPKYYQMGDFYRYYSEEMTAPIPTVFVGGNHEASSYLQELPYGGWVAPNIWYMGYAGVVQFAGLRIAGLSGIYKLHDYSLGHFEHPPYTDSTKRSVYHVRNLEVFRLGQLNRRVDIMLSHDWPRGIYHYGDKKGLLSRKRHFKEEVASNTLGSPPAEQLLCRLRPRFWFAAHLHCKFAAVVEHQDRRGRHTKFLALDKCLPSRDYLQFLDIEPDPSYATFTEEGRIEDGDDHEAPVIVSLPSKTTDDDDNDEPALTLDPEWMCILRSTNEFLSLTQIPCMLPGQNGTDVQSYAASVADMESLWDPFMGVFRIPQNFERTAPAYKPDDTTLHNKRRQQLAALALKDAQAQKQPFFSNPQTELLCAMLELTNPNAALMGKESYNVVELASRTLADEDDDDDDAVRSEDDGPTSTPTAEYEPSPPKSGRVVPNPEEIDLGELDDDGDPIAGQTGAAGAHEADNEYNPELVVSNPGQVFEDVKEVYVPTDDLQEAEGAETVEYNPQPVVKNPEVIDIDYLDDVDEEASCPETYEPYPLVGDNQVSYNPEPFSGEIVNPGNEYTP</sequence>
<dbReference type="SUPFAM" id="SSF56300">
    <property type="entry name" value="Metallo-dependent phosphatases"/>
    <property type="match status" value="1"/>
</dbReference>
<reference evidence="17" key="1">
    <citation type="submission" date="2017-02" db="UniProtKB">
        <authorList>
            <consortium name="WormBaseParasite"/>
        </authorList>
    </citation>
    <scope>IDENTIFICATION</scope>
</reference>
<comment type="subcellular location">
    <subcellularLocation>
        <location evidence="4">Nucleus</location>
    </subcellularLocation>
</comment>
<dbReference type="AlphaFoldDB" id="A0A0R3ULY3"/>
<reference evidence="15 16" key="2">
    <citation type="submission" date="2018-10" db="EMBL/GenBank/DDBJ databases">
        <authorList>
            <consortium name="Pathogen Informatics"/>
        </authorList>
    </citation>
    <scope>NUCLEOTIDE SEQUENCE [LARGE SCALE GENOMIC DNA]</scope>
</reference>
<evidence type="ECO:0000256" key="7">
    <source>
        <dbReference type="ARBA" id="ARBA00022723"/>
    </source>
</evidence>
<keyword evidence="7" id="KW-0479">Metal-binding</keyword>
<evidence type="ECO:0000313" key="15">
    <source>
        <dbReference type="EMBL" id="VDD82712.1"/>
    </source>
</evidence>
<evidence type="ECO:0000256" key="10">
    <source>
        <dbReference type="ARBA" id="ARBA00023004"/>
    </source>
</evidence>
<feature type="region of interest" description="Disordered" evidence="13">
    <location>
        <begin position="581"/>
        <end position="615"/>
    </location>
</feature>
<dbReference type="Pfam" id="PF05011">
    <property type="entry name" value="DBR1"/>
    <property type="match status" value="1"/>
</dbReference>
<dbReference type="CDD" id="cd00844">
    <property type="entry name" value="MPP_Dbr1_N"/>
    <property type="match status" value="1"/>
</dbReference>
<name>A0A0R3ULY3_MESCO</name>
<evidence type="ECO:0000256" key="12">
    <source>
        <dbReference type="ARBA" id="ARBA00023242"/>
    </source>
</evidence>
<dbReference type="Proteomes" id="UP000267029">
    <property type="component" value="Unassembled WGS sequence"/>
</dbReference>
<dbReference type="GO" id="GO:0008419">
    <property type="term" value="F:RNA lariat debranching enzyme activity"/>
    <property type="evidence" value="ECO:0007669"/>
    <property type="project" value="TreeGrafter"/>
</dbReference>
<keyword evidence="10" id="KW-0408">Iron</keyword>
<keyword evidence="12" id="KW-0539">Nucleus</keyword>
<keyword evidence="9" id="KW-0862">Zinc</keyword>
<evidence type="ECO:0000256" key="8">
    <source>
        <dbReference type="ARBA" id="ARBA00022801"/>
    </source>
</evidence>
<evidence type="ECO:0000256" key="2">
    <source>
        <dbReference type="ARBA" id="ARBA00001947"/>
    </source>
</evidence>
<comment type="cofactor">
    <cofactor evidence="2">
        <name>Zn(2+)</name>
        <dbReference type="ChEBI" id="CHEBI:29105"/>
    </cofactor>
</comment>
<evidence type="ECO:0000256" key="1">
    <source>
        <dbReference type="ARBA" id="ARBA00001936"/>
    </source>
</evidence>
<keyword evidence="16" id="KW-1185">Reference proteome</keyword>
<keyword evidence="11" id="KW-0464">Manganese</keyword>